<keyword evidence="7" id="KW-0808">Transferase</keyword>
<evidence type="ECO:0000259" key="6">
    <source>
        <dbReference type="PROSITE" id="PS51384"/>
    </source>
</evidence>
<dbReference type="InterPro" id="IPR039261">
    <property type="entry name" value="FNR_nucleotide-bd"/>
</dbReference>
<proteinExistence type="predicted"/>
<keyword evidence="4" id="KW-1133">Transmembrane helix</keyword>
<dbReference type="GO" id="GO:0016491">
    <property type="term" value="F:oxidoreductase activity"/>
    <property type="evidence" value="ECO:0007669"/>
    <property type="project" value="InterPro"/>
</dbReference>
<reference evidence="7 8" key="1">
    <citation type="submission" date="2016-10" db="EMBL/GenBank/DDBJ databases">
        <title>Rhodobacter sp. LPB0142, isolated from sea water.</title>
        <authorList>
            <person name="Kim E."/>
            <person name="Yi H."/>
        </authorList>
    </citation>
    <scope>NUCLEOTIDE SEQUENCE [LARGE SCALE GENOMIC DNA]</scope>
    <source>
        <strain evidence="7 8">LPB0142</strain>
    </source>
</reference>
<dbReference type="Gene3D" id="3.40.50.80">
    <property type="entry name" value="Nucleotide-binding domain of ferredoxin-NADP reductase (FNR) module"/>
    <property type="match status" value="1"/>
</dbReference>
<dbReference type="PANTHER" id="PTHR19384:SF17">
    <property type="entry name" value="NADPH--CYTOCHROME P450 REDUCTASE"/>
    <property type="match status" value="1"/>
</dbReference>
<gene>
    <name evidence="7" type="ORF">LPB142_07335</name>
</gene>
<dbReference type="SUPFAM" id="SSF63380">
    <property type="entry name" value="Riboflavin synthase domain-like"/>
    <property type="match status" value="1"/>
</dbReference>
<feature type="transmembrane region" description="Helical" evidence="4">
    <location>
        <begin position="288"/>
        <end position="312"/>
    </location>
</feature>
<evidence type="ECO:0000256" key="4">
    <source>
        <dbReference type="SAM" id="Phobius"/>
    </source>
</evidence>
<feature type="domain" description="FAD-binding FR-type" evidence="6">
    <location>
        <begin position="485"/>
        <end position="597"/>
    </location>
</feature>
<dbReference type="CDD" id="cd06201">
    <property type="entry name" value="SiR_like2"/>
    <property type="match status" value="1"/>
</dbReference>
<evidence type="ECO:0000313" key="7">
    <source>
        <dbReference type="EMBL" id="AOZ69158.1"/>
    </source>
</evidence>
<dbReference type="Pfam" id="PF00258">
    <property type="entry name" value="Flavodoxin_1"/>
    <property type="match status" value="1"/>
</dbReference>
<name>A0A1D9MBH7_9RHOB</name>
<dbReference type="EMBL" id="CP017781">
    <property type="protein sequence ID" value="AOZ69158.1"/>
    <property type="molecule type" value="Genomic_DNA"/>
</dbReference>
<dbReference type="GO" id="GO:0005829">
    <property type="term" value="C:cytosol"/>
    <property type="evidence" value="ECO:0007669"/>
    <property type="project" value="TreeGrafter"/>
</dbReference>
<dbReference type="Gene3D" id="2.40.30.10">
    <property type="entry name" value="Translation factors"/>
    <property type="match status" value="1"/>
</dbReference>
<dbReference type="InterPro" id="IPR001433">
    <property type="entry name" value="OxRdtase_FAD/NAD-bd"/>
</dbReference>
<dbReference type="Pfam" id="PF03929">
    <property type="entry name" value="PepSY_TM"/>
    <property type="match status" value="1"/>
</dbReference>
<evidence type="ECO:0000256" key="2">
    <source>
        <dbReference type="ARBA" id="ARBA00022643"/>
    </source>
</evidence>
<sequence length="734" mass="75386">MIRAIHRWAGLVTTALASVISLSGLGLAVLAARDALAAPALPAGLSLADLMRAVTAQIPMIEELRRAPSGALTAWWFADGAAHSAVIDPLSGAPLVEAGPDALLVWLTNLHRALFLEDTGRLIVAGGAAAMLALALTGLMLLKRRAGGWGGLLRALPGRGAARVHAEIGRASFVLLAFSALTGLWLTASSFDLLPDTAALPAYPMSVSGSMGAAPETIPLFAETPASAMESLSFPTPGDAQDFYTLETATGSATIDQGTGAVISEATTSPMTRMSALLERLHSGEGTALWAGLLGLAAAGVPVLGVSGLLLWARGRRRGARAPQVALSQASLVLWVGSEGGTTRATAEALGRALSAAGERVHIAPMSGFAPAAAAQARAHLILSATYGSGAAPASAAGFLDRLAALPAAPAAPYALLGFGDRAFPAFCGYARKVAAAAEAKGWAALVPMGAVNAGAAEEINAWLATLGAALGHDLAITAAAQAAPRTHRLALLSRRDYGEAVQAPISILRFATPRAGLLARLTGRAPRFAPGDLLGVLPRGSEVPRFYSLASGARDGFVEIVVSRHPGGLCSGQLLALQPGDEITAFLRPNPGFQAPEGRSPLILIGAGSGVGPLAGFIRANARRRPVHLFYGQRDLRSDYLYGPEFAAWQAEGRLGALTTASSRGARPRYVQDALRAEAQEVARLVGAGARVMICGGRAMAEGVAEAMAEILEPLGLSPAQLRAEGRYVEDVY</sequence>
<protein>
    <recommendedName>
        <fullName evidence="3">NADPH--hemoprotein reductase</fullName>
        <ecNumber evidence="3">1.6.2.4</ecNumber>
    </recommendedName>
</protein>
<dbReference type="GO" id="GO:0016740">
    <property type="term" value="F:transferase activity"/>
    <property type="evidence" value="ECO:0007669"/>
    <property type="project" value="UniProtKB-KW"/>
</dbReference>
<dbReference type="PROSITE" id="PS51384">
    <property type="entry name" value="FAD_FR"/>
    <property type="match status" value="1"/>
</dbReference>
<dbReference type="RefSeq" id="WP_071165970.1">
    <property type="nucleotide sequence ID" value="NZ_CP017781.1"/>
</dbReference>
<dbReference type="PROSITE" id="PS50902">
    <property type="entry name" value="FLAVODOXIN_LIKE"/>
    <property type="match status" value="1"/>
</dbReference>
<dbReference type="GO" id="GO:0010181">
    <property type="term" value="F:FMN binding"/>
    <property type="evidence" value="ECO:0007669"/>
    <property type="project" value="InterPro"/>
</dbReference>
<keyword evidence="4" id="KW-0472">Membrane</keyword>
<dbReference type="STRING" id="1850250.LPB142_07335"/>
<dbReference type="InterPro" id="IPR001709">
    <property type="entry name" value="Flavoprot_Pyr_Nucl_cyt_Rdtase"/>
</dbReference>
<evidence type="ECO:0000256" key="1">
    <source>
        <dbReference type="ARBA" id="ARBA00022630"/>
    </source>
</evidence>
<dbReference type="GO" id="GO:0050660">
    <property type="term" value="F:flavin adenine dinucleotide binding"/>
    <property type="evidence" value="ECO:0007669"/>
    <property type="project" value="TreeGrafter"/>
</dbReference>
<evidence type="ECO:0000259" key="5">
    <source>
        <dbReference type="PROSITE" id="PS50902"/>
    </source>
</evidence>
<keyword evidence="2" id="KW-0288">FMN</keyword>
<dbReference type="Gene3D" id="3.40.50.360">
    <property type="match status" value="1"/>
</dbReference>
<evidence type="ECO:0000313" key="8">
    <source>
        <dbReference type="Proteomes" id="UP000176562"/>
    </source>
</evidence>
<evidence type="ECO:0000256" key="3">
    <source>
        <dbReference type="ARBA" id="ARBA00023797"/>
    </source>
</evidence>
<keyword evidence="8" id="KW-1185">Reference proteome</keyword>
<feature type="transmembrane region" description="Helical" evidence="4">
    <location>
        <begin position="122"/>
        <end position="142"/>
    </location>
</feature>
<dbReference type="PRINTS" id="PR00371">
    <property type="entry name" value="FPNCR"/>
</dbReference>
<dbReference type="InterPro" id="IPR029039">
    <property type="entry name" value="Flavoprotein-like_sf"/>
</dbReference>
<dbReference type="InterPro" id="IPR005625">
    <property type="entry name" value="PepSY-ass_TM"/>
</dbReference>
<dbReference type="SUPFAM" id="SSF52218">
    <property type="entry name" value="Flavoproteins"/>
    <property type="match status" value="1"/>
</dbReference>
<feature type="transmembrane region" description="Helical" evidence="4">
    <location>
        <begin position="173"/>
        <end position="191"/>
    </location>
</feature>
<keyword evidence="4" id="KW-0812">Transmembrane</keyword>
<dbReference type="SUPFAM" id="SSF52343">
    <property type="entry name" value="Ferredoxin reductase-like, C-terminal NADP-linked domain"/>
    <property type="match status" value="1"/>
</dbReference>
<dbReference type="Pfam" id="PF00175">
    <property type="entry name" value="NAD_binding_1"/>
    <property type="match status" value="1"/>
</dbReference>
<dbReference type="PANTHER" id="PTHR19384">
    <property type="entry name" value="NITRIC OXIDE SYNTHASE-RELATED"/>
    <property type="match status" value="1"/>
</dbReference>
<dbReference type="InterPro" id="IPR017938">
    <property type="entry name" value="Riboflavin_synthase-like_b-brl"/>
</dbReference>
<keyword evidence="1" id="KW-0285">Flavoprotein</keyword>
<organism evidence="7 8">
    <name type="scientific">Rhodobacter xanthinilyticus</name>
    <dbReference type="NCBI Taxonomy" id="1850250"/>
    <lineage>
        <taxon>Bacteria</taxon>
        <taxon>Pseudomonadati</taxon>
        <taxon>Pseudomonadota</taxon>
        <taxon>Alphaproteobacteria</taxon>
        <taxon>Rhodobacterales</taxon>
        <taxon>Rhodobacter group</taxon>
        <taxon>Rhodobacter</taxon>
    </lineage>
</organism>
<dbReference type="KEGG" id="rhp:LPB142_07335"/>
<dbReference type="InterPro" id="IPR017927">
    <property type="entry name" value="FAD-bd_FR_type"/>
</dbReference>
<dbReference type="EC" id="1.6.2.4" evidence="3"/>
<accession>A0A1D9MBH7</accession>
<dbReference type="InterPro" id="IPR008254">
    <property type="entry name" value="Flavodoxin/NO_synth"/>
</dbReference>
<feature type="domain" description="Flavodoxin-like" evidence="5">
    <location>
        <begin position="332"/>
        <end position="468"/>
    </location>
</feature>
<dbReference type="AlphaFoldDB" id="A0A1D9MBH7"/>
<dbReference type="Proteomes" id="UP000176562">
    <property type="component" value="Chromosome"/>
</dbReference>